<keyword evidence="6" id="KW-0378">Hydrolase</keyword>
<evidence type="ECO:0000256" key="4">
    <source>
        <dbReference type="ARBA" id="ARBA00022552"/>
    </source>
</evidence>
<dbReference type="CDD" id="cd06144">
    <property type="entry name" value="REX4_like"/>
    <property type="match status" value="1"/>
</dbReference>
<keyword evidence="13" id="KW-1185">Reference proteome</keyword>
<feature type="compositionally biased region" description="Low complexity" evidence="10">
    <location>
        <begin position="31"/>
        <end position="41"/>
    </location>
</feature>
<evidence type="ECO:0000256" key="5">
    <source>
        <dbReference type="ARBA" id="ARBA00022722"/>
    </source>
</evidence>
<comment type="function">
    <text evidence="9">Exoribonuclease involved in ribosome biosynthesis. Involved in the processing of ITS1, the internal transcribed spacer localized between the 18S and 5.8S rRNAs.</text>
</comment>
<feature type="domain" description="Exonuclease" evidence="11">
    <location>
        <begin position="102"/>
        <end position="261"/>
    </location>
</feature>
<dbReference type="FunFam" id="3.30.420.10:FF:000007">
    <property type="entry name" value="Interferon-stimulated exonuclease gene 20"/>
    <property type="match status" value="1"/>
</dbReference>
<keyword evidence="4" id="KW-0698">rRNA processing</keyword>
<sequence length="296" mass="32614">MASPPPPSAAAPAAAANPSRNPRRKPKPKPKAAAPSALNPNWAQLQSKLPRPAATLLGKRKHRPDPSPPPAPTEPATPAAAVGAAEVEVKLEPTSDDTSLTKAVAVDCEMVGVGTGGSKSALGRVTLVNSWGNVVYDEYVRPVERIVDYRTHISGIRPKHMNKAKDFWVVQKDVAELIKGRILVGHALHHDLKVLLLSHPKKDIRDTSEYEIFRREGKRISLKDLTAQVLHAKIQQNEHCPIEDARAAMFIYNKHKKAWEKNMKEQFRFRKKLKKRGKKKSAEGSGNDPNVPTVLL</sequence>
<protein>
    <recommendedName>
        <fullName evidence="3">RNA exonuclease 4</fullName>
    </recommendedName>
</protein>
<comment type="caution">
    <text evidence="12">The sequence shown here is derived from an EMBL/GenBank/DDBJ whole genome shotgun (WGS) entry which is preliminary data.</text>
</comment>
<evidence type="ECO:0000259" key="11">
    <source>
        <dbReference type="SMART" id="SM00479"/>
    </source>
</evidence>
<evidence type="ECO:0000256" key="7">
    <source>
        <dbReference type="ARBA" id="ARBA00022839"/>
    </source>
</evidence>
<feature type="region of interest" description="Disordered" evidence="10">
    <location>
        <begin position="272"/>
        <end position="296"/>
    </location>
</feature>
<dbReference type="Gene3D" id="3.30.420.10">
    <property type="entry name" value="Ribonuclease H-like superfamily/Ribonuclease H"/>
    <property type="match status" value="1"/>
</dbReference>
<name>A0A6G1CFS8_9ORYZ</name>
<dbReference type="PANTHER" id="PTHR12801:SF45">
    <property type="entry name" value="RNA EXONUCLEASE 4"/>
    <property type="match status" value="1"/>
</dbReference>
<feature type="compositionally biased region" description="Basic residues" evidence="10">
    <location>
        <begin position="21"/>
        <end position="30"/>
    </location>
</feature>
<evidence type="ECO:0000256" key="6">
    <source>
        <dbReference type="ARBA" id="ARBA00022801"/>
    </source>
</evidence>
<dbReference type="PANTHER" id="PTHR12801">
    <property type="entry name" value="RNA EXONUCLEASE REXO1 / RECO3 FAMILY MEMBER-RELATED"/>
    <property type="match status" value="1"/>
</dbReference>
<dbReference type="SMART" id="SM00479">
    <property type="entry name" value="EXOIII"/>
    <property type="match status" value="1"/>
</dbReference>
<dbReference type="InterPro" id="IPR012337">
    <property type="entry name" value="RNaseH-like_sf"/>
</dbReference>
<organism evidence="12 13">
    <name type="scientific">Oryza meyeriana var. granulata</name>
    <dbReference type="NCBI Taxonomy" id="110450"/>
    <lineage>
        <taxon>Eukaryota</taxon>
        <taxon>Viridiplantae</taxon>
        <taxon>Streptophyta</taxon>
        <taxon>Embryophyta</taxon>
        <taxon>Tracheophyta</taxon>
        <taxon>Spermatophyta</taxon>
        <taxon>Magnoliopsida</taxon>
        <taxon>Liliopsida</taxon>
        <taxon>Poales</taxon>
        <taxon>Poaceae</taxon>
        <taxon>BOP clade</taxon>
        <taxon>Oryzoideae</taxon>
        <taxon>Oryzeae</taxon>
        <taxon>Oryzinae</taxon>
        <taxon>Oryza</taxon>
        <taxon>Oryza meyeriana</taxon>
    </lineage>
</organism>
<dbReference type="InterPro" id="IPR036397">
    <property type="entry name" value="RNaseH_sf"/>
</dbReference>
<comment type="subcellular location">
    <subcellularLocation>
        <location evidence="1">Nucleus</location>
    </subcellularLocation>
</comment>
<feature type="compositionally biased region" description="Pro residues" evidence="10">
    <location>
        <begin position="66"/>
        <end position="75"/>
    </location>
</feature>
<evidence type="ECO:0000256" key="10">
    <source>
        <dbReference type="SAM" id="MobiDB-lite"/>
    </source>
</evidence>
<dbReference type="InterPro" id="IPR037431">
    <property type="entry name" value="REX4_DEDDh_dom"/>
</dbReference>
<dbReference type="EMBL" id="SPHZ02000009">
    <property type="protein sequence ID" value="KAF0898899.1"/>
    <property type="molecule type" value="Genomic_DNA"/>
</dbReference>
<feature type="region of interest" description="Disordered" evidence="10">
    <location>
        <begin position="1"/>
        <end position="83"/>
    </location>
</feature>
<dbReference type="GO" id="GO:0006364">
    <property type="term" value="P:rRNA processing"/>
    <property type="evidence" value="ECO:0007669"/>
    <property type="project" value="UniProtKB-KW"/>
</dbReference>
<dbReference type="Pfam" id="PF00929">
    <property type="entry name" value="RNase_T"/>
    <property type="match status" value="1"/>
</dbReference>
<proteinExistence type="inferred from homology"/>
<accession>A0A6G1CFS8</accession>
<keyword evidence="8" id="KW-0539">Nucleus</keyword>
<dbReference type="AlphaFoldDB" id="A0A6G1CFS8"/>
<evidence type="ECO:0000256" key="3">
    <source>
        <dbReference type="ARBA" id="ARBA00016937"/>
    </source>
</evidence>
<reference evidence="12 13" key="1">
    <citation type="submission" date="2019-11" db="EMBL/GenBank/DDBJ databases">
        <title>Whole genome sequence of Oryza granulata.</title>
        <authorList>
            <person name="Li W."/>
        </authorList>
    </citation>
    <scope>NUCLEOTIDE SEQUENCE [LARGE SCALE GENOMIC DNA]</scope>
    <source>
        <strain evidence="13">cv. Menghai</strain>
        <tissue evidence="12">Leaf</tissue>
    </source>
</reference>
<evidence type="ECO:0000313" key="13">
    <source>
        <dbReference type="Proteomes" id="UP000479710"/>
    </source>
</evidence>
<evidence type="ECO:0000256" key="9">
    <source>
        <dbReference type="ARBA" id="ARBA00025599"/>
    </source>
</evidence>
<feature type="compositionally biased region" description="Low complexity" evidence="10">
    <location>
        <begin position="10"/>
        <end position="20"/>
    </location>
</feature>
<dbReference type="InterPro" id="IPR047021">
    <property type="entry name" value="REXO1/3/4-like"/>
</dbReference>
<dbReference type="EMBL" id="SPHZ02000009">
    <property type="protein sequence ID" value="KAF0898898.1"/>
    <property type="molecule type" value="Genomic_DNA"/>
</dbReference>
<evidence type="ECO:0000256" key="2">
    <source>
        <dbReference type="ARBA" id="ARBA00010489"/>
    </source>
</evidence>
<dbReference type="GO" id="GO:0008408">
    <property type="term" value="F:3'-5' exonuclease activity"/>
    <property type="evidence" value="ECO:0007669"/>
    <property type="project" value="InterPro"/>
</dbReference>
<dbReference type="GO" id="GO:0005634">
    <property type="term" value="C:nucleus"/>
    <property type="evidence" value="ECO:0007669"/>
    <property type="project" value="UniProtKB-SubCell"/>
</dbReference>
<dbReference type="InterPro" id="IPR013520">
    <property type="entry name" value="Ribonucl_H"/>
</dbReference>
<dbReference type="Proteomes" id="UP000479710">
    <property type="component" value="Unassembled WGS sequence"/>
</dbReference>
<gene>
    <name evidence="12" type="ORF">E2562_012606</name>
</gene>
<keyword evidence="5" id="KW-0540">Nuclease</keyword>
<keyword evidence="7" id="KW-0269">Exonuclease</keyword>
<dbReference type="SUPFAM" id="SSF53098">
    <property type="entry name" value="Ribonuclease H-like"/>
    <property type="match status" value="1"/>
</dbReference>
<evidence type="ECO:0000256" key="1">
    <source>
        <dbReference type="ARBA" id="ARBA00004123"/>
    </source>
</evidence>
<dbReference type="EMBL" id="SPHZ02000009">
    <property type="protein sequence ID" value="KAF0898897.1"/>
    <property type="molecule type" value="Genomic_DNA"/>
</dbReference>
<dbReference type="GO" id="GO:0003676">
    <property type="term" value="F:nucleic acid binding"/>
    <property type="evidence" value="ECO:0007669"/>
    <property type="project" value="InterPro"/>
</dbReference>
<dbReference type="OrthoDB" id="16516at2759"/>
<dbReference type="EMBL" id="SPHZ02000009">
    <property type="protein sequence ID" value="KAF0898896.1"/>
    <property type="molecule type" value="Genomic_DNA"/>
</dbReference>
<comment type="similarity">
    <text evidence="2">Belongs to the REXO4 family.</text>
</comment>
<evidence type="ECO:0000256" key="8">
    <source>
        <dbReference type="ARBA" id="ARBA00023242"/>
    </source>
</evidence>
<evidence type="ECO:0000313" key="12">
    <source>
        <dbReference type="EMBL" id="KAF0898897.1"/>
    </source>
</evidence>